<keyword evidence="1" id="KW-0812">Transmembrane</keyword>
<dbReference type="RefSeq" id="WP_092381386.1">
    <property type="nucleotide sequence ID" value="NZ_BOPI01000026.1"/>
</dbReference>
<organism evidence="2 3">
    <name type="scientific">Micromonospora phaseoli</name>
    <dbReference type="NCBI Taxonomy" id="1144548"/>
    <lineage>
        <taxon>Bacteria</taxon>
        <taxon>Bacillati</taxon>
        <taxon>Actinomycetota</taxon>
        <taxon>Actinomycetes</taxon>
        <taxon>Micromonosporales</taxon>
        <taxon>Micromonosporaceae</taxon>
        <taxon>Micromonospora</taxon>
    </lineage>
</organism>
<dbReference type="AlphaFoldDB" id="A0A1H7BQN6"/>
<accession>A0A1H7BQN6</accession>
<reference evidence="3" key="1">
    <citation type="submission" date="2016-10" db="EMBL/GenBank/DDBJ databases">
        <authorList>
            <person name="Varghese N."/>
            <person name="Submissions S."/>
        </authorList>
    </citation>
    <scope>NUCLEOTIDE SEQUENCE [LARGE SCALE GENOMIC DNA]</scope>
    <source>
        <strain evidence="3">CGMCC 4.7038</strain>
    </source>
</reference>
<feature type="transmembrane region" description="Helical" evidence="1">
    <location>
        <begin position="66"/>
        <end position="84"/>
    </location>
</feature>
<protein>
    <submittedName>
        <fullName evidence="2">Uncharacterized protein</fullName>
    </submittedName>
</protein>
<feature type="transmembrane region" description="Helical" evidence="1">
    <location>
        <begin position="96"/>
        <end position="113"/>
    </location>
</feature>
<keyword evidence="3" id="KW-1185">Reference proteome</keyword>
<evidence type="ECO:0000256" key="1">
    <source>
        <dbReference type="SAM" id="Phobius"/>
    </source>
</evidence>
<feature type="transmembrane region" description="Helical" evidence="1">
    <location>
        <begin position="21"/>
        <end position="43"/>
    </location>
</feature>
<keyword evidence="1" id="KW-0472">Membrane</keyword>
<dbReference type="Proteomes" id="UP000198707">
    <property type="component" value="Unassembled WGS sequence"/>
</dbReference>
<gene>
    <name evidence="2" type="ORF">SAMN05443287_107202</name>
</gene>
<proteinExistence type="predicted"/>
<dbReference type="OrthoDB" id="9946803at2"/>
<dbReference type="EMBL" id="FNYV01000007">
    <property type="protein sequence ID" value="SEJ75715.1"/>
    <property type="molecule type" value="Genomic_DNA"/>
</dbReference>
<evidence type="ECO:0000313" key="3">
    <source>
        <dbReference type="Proteomes" id="UP000198707"/>
    </source>
</evidence>
<evidence type="ECO:0000313" key="2">
    <source>
        <dbReference type="EMBL" id="SEJ75715.1"/>
    </source>
</evidence>
<sequence>MTIAEDDSAPPAAAVAVRTGISVVLTVVAGVTLPLVALGLVWFSSQATSPRYWDAGFGRYIPDTRVWWWSTAASCLLTLGFLVLSFRRRRASGRWWIWPLSATVFMIIAWEAGDRMVV</sequence>
<name>A0A1H7BQN6_9ACTN</name>
<keyword evidence="1" id="KW-1133">Transmembrane helix</keyword>